<evidence type="ECO:0000256" key="6">
    <source>
        <dbReference type="SAM" id="Phobius"/>
    </source>
</evidence>
<evidence type="ECO:0008006" key="9">
    <source>
        <dbReference type="Google" id="ProtNLM"/>
    </source>
</evidence>
<feature type="compositionally biased region" description="Low complexity" evidence="5">
    <location>
        <begin position="475"/>
        <end position="484"/>
    </location>
</feature>
<gene>
    <name evidence="7" type="ORF">B0T19DRAFT_244239</name>
</gene>
<feature type="transmembrane region" description="Helical" evidence="6">
    <location>
        <begin position="214"/>
        <end position="235"/>
    </location>
</feature>
<feature type="compositionally biased region" description="Gly residues" evidence="5">
    <location>
        <begin position="525"/>
        <end position="540"/>
    </location>
</feature>
<evidence type="ECO:0000256" key="1">
    <source>
        <dbReference type="ARBA" id="ARBA00004167"/>
    </source>
</evidence>
<feature type="region of interest" description="Disordered" evidence="5">
    <location>
        <begin position="344"/>
        <end position="432"/>
    </location>
</feature>
<keyword evidence="3 6" id="KW-1133">Transmembrane helix</keyword>
<dbReference type="AlphaFoldDB" id="A0AAE0I8U0"/>
<comment type="caution">
    <text evidence="7">The sequence shown here is derived from an EMBL/GenBank/DDBJ whole genome shotgun (WGS) entry which is preliminary data.</text>
</comment>
<organism evidence="7 8">
    <name type="scientific">Cercophora scortea</name>
    <dbReference type="NCBI Taxonomy" id="314031"/>
    <lineage>
        <taxon>Eukaryota</taxon>
        <taxon>Fungi</taxon>
        <taxon>Dikarya</taxon>
        <taxon>Ascomycota</taxon>
        <taxon>Pezizomycotina</taxon>
        <taxon>Sordariomycetes</taxon>
        <taxon>Sordariomycetidae</taxon>
        <taxon>Sordariales</taxon>
        <taxon>Lasiosphaeriaceae</taxon>
        <taxon>Cercophora</taxon>
    </lineage>
</organism>
<dbReference type="GO" id="GO:0071944">
    <property type="term" value="C:cell periphery"/>
    <property type="evidence" value="ECO:0007669"/>
    <property type="project" value="UniProtKB-ARBA"/>
</dbReference>
<dbReference type="EMBL" id="JAUEPO010000005">
    <property type="protein sequence ID" value="KAK3320620.1"/>
    <property type="molecule type" value="Genomic_DNA"/>
</dbReference>
<sequence length="558" mass="57640">MERFVSSTDCQCYVDTAEIQKGGCRDDPKICLHNCKSEFLRTVSPDWDDATSWPSLCQKITSNVPTSRFWPLYWCDSTFCGVWINQTGGVWQDPNVNLIINTCQNIGFHSILDPGPPPAEFACQTTDAKANGPCTQPFLKAPEPTSSCSVTVTSKHSMSLSLASSTSARTTTTSSTAVPSPAGASSSSATPTILDAHGVDETTATSGLSQGSKIAIAVCSTVALLVIICVALFCLRRRHRHRSSFHSHLRLAGGMRMPGGSPTPLISPANSATGSAAPLTPPLRLRDRRFLPAILRPGNRSPSPPLTPLTPAYSPGYPSAVFPASPICAPTTNKLVPRHERFPKAAAGGTAPPESRGSLGSFAASSMTGHSSLRNELAMPSSPPRPPRPHDTPLEIPDLVSPASPPISPLGPPPNRALPSPPPVSPTGTFAGGGTVNSLMMMRSALPPQRGVVLPRDASEFQVVDVEPAAAAAGERGSWGSWSGKGDHHHHHASPGGGAVPLSPVSPGRKTGGSRGASRAESMVGAGGKVGGGSAGAGAGAGVATLREEDGDGLGGLF</sequence>
<evidence type="ECO:0000313" key="7">
    <source>
        <dbReference type="EMBL" id="KAK3320620.1"/>
    </source>
</evidence>
<protein>
    <recommendedName>
        <fullName evidence="9">Transmembrane protein</fullName>
    </recommendedName>
</protein>
<proteinExistence type="predicted"/>
<feature type="region of interest" description="Disordered" evidence="5">
    <location>
        <begin position="170"/>
        <end position="192"/>
    </location>
</feature>
<accession>A0AAE0I8U0</accession>
<comment type="subcellular location">
    <subcellularLocation>
        <location evidence="1">Membrane</location>
        <topology evidence="1">Single-pass membrane protein</topology>
    </subcellularLocation>
</comment>
<keyword evidence="8" id="KW-1185">Reference proteome</keyword>
<dbReference type="GO" id="GO:0016020">
    <property type="term" value="C:membrane"/>
    <property type="evidence" value="ECO:0007669"/>
    <property type="project" value="UniProtKB-SubCell"/>
</dbReference>
<dbReference type="InterPro" id="IPR051694">
    <property type="entry name" value="Immunoregulatory_rcpt-like"/>
</dbReference>
<evidence type="ECO:0000256" key="5">
    <source>
        <dbReference type="SAM" id="MobiDB-lite"/>
    </source>
</evidence>
<reference evidence="7" key="2">
    <citation type="submission" date="2023-06" db="EMBL/GenBank/DDBJ databases">
        <authorList>
            <consortium name="Lawrence Berkeley National Laboratory"/>
            <person name="Haridas S."/>
            <person name="Hensen N."/>
            <person name="Bonometti L."/>
            <person name="Westerberg I."/>
            <person name="Brannstrom I.O."/>
            <person name="Guillou S."/>
            <person name="Cros-Aarteil S."/>
            <person name="Calhoun S."/>
            <person name="Kuo A."/>
            <person name="Mondo S."/>
            <person name="Pangilinan J."/>
            <person name="Riley R."/>
            <person name="Labutti K."/>
            <person name="Andreopoulos B."/>
            <person name="Lipzen A."/>
            <person name="Chen C."/>
            <person name="Yanf M."/>
            <person name="Daum C."/>
            <person name="Ng V."/>
            <person name="Clum A."/>
            <person name="Steindorff A."/>
            <person name="Ohm R."/>
            <person name="Martin F."/>
            <person name="Silar P."/>
            <person name="Natvig D."/>
            <person name="Lalanne C."/>
            <person name="Gautier V."/>
            <person name="Ament-Velasquez S.L."/>
            <person name="Kruys A."/>
            <person name="Hutchinson M.I."/>
            <person name="Powell A.J."/>
            <person name="Barry K."/>
            <person name="Miller A.N."/>
            <person name="Grigoriev I.V."/>
            <person name="Debuchy R."/>
            <person name="Gladieux P."/>
            <person name="Thoren M.H."/>
            <person name="Johannesson H."/>
        </authorList>
    </citation>
    <scope>NUCLEOTIDE SEQUENCE</scope>
    <source>
        <strain evidence="7">SMH4131-1</strain>
    </source>
</reference>
<evidence type="ECO:0000256" key="4">
    <source>
        <dbReference type="ARBA" id="ARBA00023136"/>
    </source>
</evidence>
<evidence type="ECO:0000256" key="2">
    <source>
        <dbReference type="ARBA" id="ARBA00022692"/>
    </source>
</evidence>
<name>A0AAE0I8U0_9PEZI</name>
<evidence type="ECO:0000313" key="8">
    <source>
        <dbReference type="Proteomes" id="UP001286456"/>
    </source>
</evidence>
<keyword evidence="4 6" id="KW-0472">Membrane</keyword>
<dbReference type="PANTHER" id="PTHR15549">
    <property type="entry name" value="PAIRED IMMUNOGLOBULIN-LIKE TYPE 2 RECEPTOR"/>
    <property type="match status" value="1"/>
</dbReference>
<evidence type="ECO:0000256" key="3">
    <source>
        <dbReference type="ARBA" id="ARBA00022989"/>
    </source>
</evidence>
<feature type="compositionally biased region" description="Polar residues" evidence="5">
    <location>
        <begin position="363"/>
        <end position="374"/>
    </location>
</feature>
<feature type="compositionally biased region" description="Pro residues" evidence="5">
    <location>
        <begin position="403"/>
        <end position="425"/>
    </location>
</feature>
<reference evidence="7" key="1">
    <citation type="journal article" date="2023" name="Mol. Phylogenet. Evol.">
        <title>Genome-scale phylogeny and comparative genomics of the fungal order Sordariales.</title>
        <authorList>
            <person name="Hensen N."/>
            <person name="Bonometti L."/>
            <person name="Westerberg I."/>
            <person name="Brannstrom I.O."/>
            <person name="Guillou S."/>
            <person name="Cros-Aarteil S."/>
            <person name="Calhoun S."/>
            <person name="Haridas S."/>
            <person name="Kuo A."/>
            <person name="Mondo S."/>
            <person name="Pangilinan J."/>
            <person name="Riley R."/>
            <person name="LaButti K."/>
            <person name="Andreopoulos B."/>
            <person name="Lipzen A."/>
            <person name="Chen C."/>
            <person name="Yan M."/>
            <person name="Daum C."/>
            <person name="Ng V."/>
            <person name="Clum A."/>
            <person name="Steindorff A."/>
            <person name="Ohm R.A."/>
            <person name="Martin F."/>
            <person name="Silar P."/>
            <person name="Natvig D.O."/>
            <person name="Lalanne C."/>
            <person name="Gautier V."/>
            <person name="Ament-Velasquez S.L."/>
            <person name="Kruys A."/>
            <person name="Hutchinson M.I."/>
            <person name="Powell A.J."/>
            <person name="Barry K."/>
            <person name="Miller A.N."/>
            <person name="Grigoriev I.V."/>
            <person name="Debuchy R."/>
            <person name="Gladieux P."/>
            <person name="Hiltunen Thoren M."/>
            <person name="Johannesson H."/>
        </authorList>
    </citation>
    <scope>NUCLEOTIDE SEQUENCE</scope>
    <source>
        <strain evidence="7">SMH4131-1</strain>
    </source>
</reference>
<dbReference type="PANTHER" id="PTHR15549:SF30">
    <property type="entry name" value="MID2 DOMAIN-CONTAINING PROTEIN"/>
    <property type="match status" value="1"/>
</dbReference>
<dbReference type="Proteomes" id="UP001286456">
    <property type="component" value="Unassembled WGS sequence"/>
</dbReference>
<keyword evidence="2 6" id="KW-0812">Transmembrane</keyword>
<feature type="region of interest" description="Disordered" evidence="5">
    <location>
        <begin position="475"/>
        <end position="540"/>
    </location>
</feature>